<dbReference type="OrthoDB" id="10403632at2759"/>
<dbReference type="AlphaFoldDB" id="A0A2P5AEF6"/>
<organism evidence="1 2">
    <name type="scientific">Parasponia andersonii</name>
    <name type="common">Sponia andersonii</name>
    <dbReference type="NCBI Taxonomy" id="3476"/>
    <lineage>
        <taxon>Eukaryota</taxon>
        <taxon>Viridiplantae</taxon>
        <taxon>Streptophyta</taxon>
        <taxon>Embryophyta</taxon>
        <taxon>Tracheophyta</taxon>
        <taxon>Spermatophyta</taxon>
        <taxon>Magnoliopsida</taxon>
        <taxon>eudicotyledons</taxon>
        <taxon>Gunneridae</taxon>
        <taxon>Pentapetalae</taxon>
        <taxon>rosids</taxon>
        <taxon>fabids</taxon>
        <taxon>Rosales</taxon>
        <taxon>Cannabaceae</taxon>
        <taxon>Parasponia</taxon>
    </lineage>
</organism>
<comment type="caution">
    <text evidence="1">The sequence shown here is derived from an EMBL/GenBank/DDBJ whole genome shotgun (WGS) entry which is preliminary data.</text>
</comment>
<keyword evidence="2" id="KW-1185">Reference proteome</keyword>
<proteinExistence type="predicted"/>
<evidence type="ECO:0000313" key="2">
    <source>
        <dbReference type="Proteomes" id="UP000237105"/>
    </source>
</evidence>
<dbReference type="EMBL" id="JXTB01000637">
    <property type="protein sequence ID" value="PON34915.1"/>
    <property type="molecule type" value="Genomic_DNA"/>
</dbReference>
<evidence type="ECO:0000313" key="1">
    <source>
        <dbReference type="EMBL" id="PON34915.1"/>
    </source>
</evidence>
<dbReference type="Proteomes" id="UP000237105">
    <property type="component" value="Unassembled WGS sequence"/>
</dbReference>
<sequence length="126" mass="12809">MKATLGKGLLGNSLTVFGTNEARENNSSSSILCMRLGLISAAAAGGGGGSGGNGDSGGGGGDGVDCCGSEGGCNNINGGACSDTFDIILAFNKNRKLLKYRLNEIPIDIPTTKKTKWRKALNFFCA</sequence>
<gene>
    <name evidence="1" type="ORF">PanWU01x14_340550</name>
</gene>
<accession>A0A2P5AEF6</accession>
<name>A0A2P5AEF6_PARAD</name>
<reference evidence="2" key="1">
    <citation type="submission" date="2016-06" db="EMBL/GenBank/DDBJ databases">
        <title>Parallel loss of symbiosis genes in relatives of nitrogen-fixing non-legume Parasponia.</title>
        <authorList>
            <person name="Van Velzen R."/>
            <person name="Holmer R."/>
            <person name="Bu F."/>
            <person name="Rutten L."/>
            <person name="Van Zeijl A."/>
            <person name="Liu W."/>
            <person name="Santuari L."/>
            <person name="Cao Q."/>
            <person name="Sharma T."/>
            <person name="Shen D."/>
            <person name="Roswanjaya Y."/>
            <person name="Wardhani T."/>
            <person name="Kalhor M.S."/>
            <person name="Jansen J."/>
            <person name="Van den Hoogen J."/>
            <person name="Gungor B."/>
            <person name="Hartog M."/>
            <person name="Hontelez J."/>
            <person name="Verver J."/>
            <person name="Yang W.-C."/>
            <person name="Schijlen E."/>
            <person name="Repin R."/>
            <person name="Schilthuizen M."/>
            <person name="Schranz E."/>
            <person name="Heidstra R."/>
            <person name="Miyata K."/>
            <person name="Fedorova E."/>
            <person name="Kohlen W."/>
            <person name="Bisseling T."/>
            <person name="Smit S."/>
            <person name="Geurts R."/>
        </authorList>
    </citation>
    <scope>NUCLEOTIDE SEQUENCE [LARGE SCALE GENOMIC DNA]</scope>
    <source>
        <strain evidence="2">cv. WU1-14</strain>
    </source>
</reference>
<protein>
    <submittedName>
        <fullName evidence="1">Uncharacterized protein</fullName>
    </submittedName>
</protein>